<dbReference type="GO" id="GO:0005737">
    <property type="term" value="C:cytoplasm"/>
    <property type="evidence" value="ECO:0007669"/>
    <property type="project" value="InterPro"/>
</dbReference>
<dbReference type="GO" id="GO:0004427">
    <property type="term" value="F:inorganic diphosphate phosphatase activity"/>
    <property type="evidence" value="ECO:0007669"/>
    <property type="project" value="UniProtKB-EC"/>
</dbReference>
<dbReference type="InterPro" id="IPR036649">
    <property type="entry name" value="Pyrophosphatase_sf"/>
</dbReference>
<name>A0A7S2T6S4_9CHLO</name>
<comment type="similarity">
    <text evidence="2">Belongs to the PPase family.</text>
</comment>
<dbReference type="PANTHER" id="PTHR10286">
    <property type="entry name" value="INORGANIC PYROPHOSPHATASE"/>
    <property type="match status" value="1"/>
</dbReference>
<evidence type="ECO:0000256" key="6">
    <source>
        <dbReference type="ARBA" id="ARBA00022842"/>
    </source>
</evidence>
<gene>
    <name evidence="9" type="ORF">CPRI1469_LOCUS9169</name>
</gene>
<dbReference type="SUPFAM" id="SSF50324">
    <property type="entry name" value="Inorganic pyrophosphatase"/>
    <property type="match status" value="1"/>
</dbReference>
<dbReference type="PROSITE" id="PS00387">
    <property type="entry name" value="PPASE"/>
    <property type="match status" value="1"/>
</dbReference>
<keyword evidence="6" id="KW-0460">Magnesium</keyword>
<sequence>MLARVEREREGEGDRIEMNEMASWRGFAAALSAALLVVVVSGEACETCEYAAGNLGCYEGATGLLEEGAFEPAASRFSVAHDSPDDALAFSASLVDGEGGEPASYWHSIPTYAEERVTGMDGSEESSGGAVLVNFVPEIRRGAIGKLEIIKDVEGNPIKYDTKDVSNSAGEFLYKRPRYVAYGPSPFTYGAIPQTWENSLEPDPVTGIKGDNDPIDALDIGSAVPDIGFPYVAKVLGSLGLIDDNETDWKVVLINANDPDASKYDTIDDVPASVKETIFTYFRDKPAAVGDAPGIFWPGLTDAYVPQVWKGLEDTKQILENTKEEYAKLIGDCEKVKDLEFAYSGCA</sequence>
<proteinExistence type="inferred from homology"/>
<evidence type="ECO:0000256" key="2">
    <source>
        <dbReference type="ARBA" id="ARBA00006220"/>
    </source>
</evidence>
<dbReference type="EMBL" id="HBHL01013950">
    <property type="protein sequence ID" value="CAD9720303.1"/>
    <property type="molecule type" value="Transcribed_RNA"/>
</dbReference>
<evidence type="ECO:0000256" key="1">
    <source>
        <dbReference type="ARBA" id="ARBA00001946"/>
    </source>
</evidence>
<comment type="catalytic activity">
    <reaction evidence="7">
        <text>diphosphate + H2O = 2 phosphate + H(+)</text>
        <dbReference type="Rhea" id="RHEA:24576"/>
        <dbReference type="ChEBI" id="CHEBI:15377"/>
        <dbReference type="ChEBI" id="CHEBI:15378"/>
        <dbReference type="ChEBI" id="CHEBI:33019"/>
        <dbReference type="ChEBI" id="CHEBI:43474"/>
        <dbReference type="EC" id="3.6.1.1"/>
    </reaction>
</comment>
<reference evidence="9" key="1">
    <citation type="submission" date="2021-01" db="EMBL/GenBank/DDBJ databases">
        <authorList>
            <person name="Corre E."/>
            <person name="Pelletier E."/>
            <person name="Niang G."/>
            <person name="Scheremetjew M."/>
            <person name="Finn R."/>
            <person name="Kale V."/>
            <person name="Holt S."/>
            <person name="Cochrane G."/>
            <person name="Meng A."/>
            <person name="Brown T."/>
            <person name="Cohen L."/>
        </authorList>
    </citation>
    <scope>NUCLEOTIDE SEQUENCE</scope>
    <source>
        <strain evidence="9">CCMP1205</strain>
    </source>
</reference>
<keyword evidence="8" id="KW-0175">Coiled coil</keyword>
<evidence type="ECO:0000256" key="3">
    <source>
        <dbReference type="ARBA" id="ARBA00012146"/>
    </source>
</evidence>
<accession>A0A7S2T6S4</accession>
<feature type="coiled-coil region" evidence="8">
    <location>
        <begin position="312"/>
        <end position="339"/>
    </location>
</feature>
<organism evidence="9">
    <name type="scientific">Chloropicon primus</name>
    <dbReference type="NCBI Taxonomy" id="1764295"/>
    <lineage>
        <taxon>Eukaryota</taxon>
        <taxon>Viridiplantae</taxon>
        <taxon>Chlorophyta</taxon>
        <taxon>Chloropicophyceae</taxon>
        <taxon>Chloropicales</taxon>
        <taxon>Chloropicaceae</taxon>
        <taxon>Chloropicon</taxon>
    </lineage>
</organism>
<dbReference type="InterPro" id="IPR008162">
    <property type="entry name" value="Pyrophosphatase"/>
</dbReference>
<dbReference type="Pfam" id="PF00719">
    <property type="entry name" value="Pyrophosphatase"/>
    <property type="match status" value="1"/>
</dbReference>
<protein>
    <recommendedName>
        <fullName evidence="3">inorganic diphosphatase</fullName>
        <ecNumber evidence="3">3.6.1.1</ecNumber>
    </recommendedName>
</protein>
<evidence type="ECO:0000313" key="9">
    <source>
        <dbReference type="EMBL" id="CAD9720303.1"/>
    </source>
</evidence>
<evidence type="ECO:0000256" key="7">
    <source>
        <dbReference type="ARBA" id="ARBA00047820"/>
    </source>
</evidence>
<comment type="cofactor">
    <cofactor evidence="1">
        <name>Mg(2+)</name>
        <dbReference type="ChEBI" id="CHEBI:18420"/>
    </cofactor>
</comment>
<dbReference type="Gene3D" id="3.90.80.10">
    <property type="entry name" value="Inorganic pyrophosphatase"/>
    <property type="match status" value="1"/>
</dbReference>
<keyword evidence="4" id="KW-0479">Metal-binding</keyword>
<dbReference type="GO" id="GO:0000287">
    <property type="term" value="F:magnesium ion binding"/>
    <property type="evidence" value="ECO:0007669"/>
    <property type="project" value="InterPro"/>
</dbReference>
<dbReference type="EC" id="3.6.1.1" evidence="3"/>
<evidence type="ECO:0000256" key="4">
    <source>
        <dbReference type="ARBA" id="ARBA00022723"/>
    </source>
</evidence>
<dbReference type="AlphaFoldDB" id="A0A7S2T6S4"/>
<evidence type="ECO:0000256" key="5">
    <source>
        <dbReference type="ARBA" id="ARBA00022801"/>
    </source>
</evidence>
<keyword evidence="5" id="KW-0378">Hydrolase</keyword>
<evidence type="ECO:0000256" key="8">
    <source>
        <dbReference type="SAM" id="Coils"/>
    </source>
</evidence>
<dbReference type="GO" id="GO:0006796">
    <property type="term" value="P:phosphate-containing compound metabolic process"/>
    <property type="evidence" value="ECO:0007669"/>
    <property type="project" value="InterPro"/>
</dbReference>